<feature type="region of interest" description="Disordered" evidence="1">
    <location>
        <begin position="1"/>
        <end position="177"/>
    </location>
</feature>
<dbReference type="Proteomes" id="UP000054495">
    <property type="component" value="Unassembled WGS sequence"/>
</dbReference>
<sequence length="294" mass="32161">MSGQVSGIIEKETLTRQVKEETFTSGRDQQQESLRKSQSAKEPSQGVSESTKEGSQGAPSESTKEGSQSIPSESSQDYSHSSARPSEAKEGPLDSGRETPVSTARGPDKQILEKPVSGVIEKHTVGRNIPEDSQLKAKELERPQEPTQAHPVTQPSTSAQSTGREPHKPREFIKETKTVETFVVEKKSYLHQPGQPLPPVREQEEIQEIVLRQPEESLHTARGPEKPTVIQEEPALHTAREPEKPLVPEQQKVASEPAAQPQESAPKGPTETVTTTTTTVTTYVTERMAPVSNS</sequence>
<gene>
    <name evidence="2" type="ORF">ANCCEY_01776</name>
</gene>
<protein>
    <submittedName>
        <fullName evidence="2">Uncharacterized protein</fullName>
    </submittedName>
</protein>
<feature type="compositionally biased region" description="Basic and acidic residues" evidence="1">
    <location>
        <begin position="234"/>
        <end position="246"/>
    </location>
</feature>
<feature type="compositionally biased region" description="Basic and acidic residues" evidence="1">
    <location>
        <begin position="164"/>
        <end position="177"/>
    </location>
</feature>
<accession>A0A0D6MCL8</accession>
<evidence type="ECO:0000256" key="1">
    <source>
        <dbReference type="SAM" id="MobiDB-lite"/>
    </source>
</evidence>
<evidence type="ECO:0000313" key="2">
    <source>
        <dbReference type="EMBL" id="EPB79137.1"/>
    </source>
</evidence>
<feature type="compositionally biased region" description="Basic and acidic residues" evidence="1">
    <location>
        <begin position="213"/>
        <end position="225"/>
    </location>
</feature>
<dbReference type="EMBL" id="KE124799">
    <property type="protein sequence ID" value="EPB79137.1"/>
    <property type="molecule type" value="Genomic_DNA"/>
</dbReference>
<feature type="compositionally biased region" description="Polar residues" evidence="1">
    <location>
        <begin position="145"/>
        <end position="163"/>
    </location>
</feature>
<keyword evidence="3" id="KW-1185">Reference proteome</keyword>
<evidence type="ECO:0000313" key="3">
    <source>
        <dbReference type="Proteomes" id="UP000054495"/>
    </source>
</evidence>
<dbReference type="AlphaFoldDB" id="A0A0D6MCL8"/>
<feature type="compositionally biased region" description="Low complexity" evidence="1">
    <location>
        <begin position="270"/>
        <end position="286"/>
    </location>
</feature>
<proteinExistence type="predicted"/>
<feature type="compositionally biased region" description="Polar residues" evidence="1">
    <location>
        <begin position="36"/>
        <end position="84"/>
    </location>
</feature>
<organism evidence="2 3">
    <name type="scientific">Ancylostoma ceylanicum</name>
    <dbReference type="NCBI Taxonomy" id="53326"/>
    <lineage>
        <taxon>Eukaryota</taxon>
        <taxon>Metazoa</taxon>
        <taxon>Ecdysozoa</taxon>
        <taxon>Nematoda</taxon>
        <taxon>Chromadorea</taxon>
        <taxon>Rhabditida</taxon>
        <taxon>Rhabditina</taxon>
        <taxon>Rhabditomorpha</taxon>
        <taxon>Strongyloidea</taxon>
        <taxon>Ancylostomatidae</taxon>
        <taxon>Ancylostomatinae</taxon>
        <taxon>Ancylostoma</taxon>
    </lineage>
</organism>
<feature type="compositionally biased region" description="Basic and acidic residues" evidence="1">
    <location>
        <begin position="9"/>
        <end position="22"/>
    </location>
</feature>
<feature type="compositionally biased region" description="Basic and acidic residues" evidence="1">
    <location>
        <begin position="86"/>
        <end position="97"/>
    </location>
</feature>
<feature type="region of interest" description="Disordered" evidence="1">
    <location>
        <begin position="212"/>
        <end position="294"/>
    </location>
</feature>
<name>A0A0D6MCL8_9BILA</name>
<reference evidence="2 3" key="1">
    <citation type="submission" date="2013-05" db="EMBL/GenBank/DDBJ databases">
        <title>Draft genome of the parasitic nematode Anyclostoma ceylanicum.</title>
        <authorList>
            <person name="Mitreva M."/>
        </authorList>
    </citation>
    <scope>NUCLEOTIDE SEQUENCE [LARGE SCALE GENOMIC DNA]</scope>
</reference>
<feature type="compositionally biased region" description="Basic and acidic residues" evidence="1">
    <location>
        <begin position="120"/>
        <end position="144"/>
    </location>
</feature>